<keyword evidence="2" id="KW-1185">Reference proteome</keyword>
<dbReference type="EMBL" id="CMVM020000142">
    <property type="status" value="NOT_ANNOTATED_CDS"/>
    <property type="molecule type" value="Genomic_DNA"/>
</dbReference>
<dbReference type="EnsemblMetazoa" id="OVOC4686.1">
    <property type="protein sequence ID" value="OVOC4686.1"/>
    <property type="gene ID" value="WBGene00241495"/>
</dbReference>
<dbReference type="Proteomes" id="UP000024404">
    <property type="component" value="Unassembled WGS sequence"/>
</dbReference>
<sequence>MSDASSICNKKREAIRICSTTSLLGRVLCLVKNILINIAKYKLDSKQNVVHLIDLSNMEMVERKHGGKLHKNLIIIIDQWVYSSKQECLELNRLHELNKILLLNAETEAMELNVK</sequence>
<organism evidence="1 2">
    <name type="scientific">Onchocerca volvulus</name>
    <dbReference type="NCBI Taxonomy" id="6282"/>
    <lineage>
        <taxon>Eukaryota</taxon>
        <taxon>Metazoa</taxon>
        <taxon>Ecdysozoa</taxon>
        <taxon>Nematoda</taxon>
        <taxon>Chromadorea</taxon>
        <taxon>Rhabditida</taxon>
        <taxon>Spirurina</taxon>
        <taxon>Spiruromorpha</taxon>
        <taxon>Filarioidea</taxon>
        <taxon>Onchocercidae</taxon>
        <taxon>Onchocerca</taxon>
    </lineage>
</organism>
<evidence type="ECO:0000313" key="2">
    <source>
        <dbReference type="Proteomes" id="UP000024404"/>
    </source>
</evidence>
<proteinExistence type="predicted"/>
<reference evidence="2" key="1">
    <citation type="submission" date="2013-10" db="EMBL/GenBank/DDBJ databases">
        <title>Genome sequencing of Onchocerca volvulus.</title>
        <authorList>
            <person name="Cotton J."/>
            <person name="Tsai J."/>
            <person name="Stanley E."/>
            <person name="Tracey A."/>
            <person name="Holroyd N."/>
            <person name="Lustigman S."/>
            <person name="Berriman M."/>
        </authorList>
    </citation>
    <scope>NUCLEOTIDE SEQUENCE</scope>
</reference>
<dbReference type="AlphaFoldDB" id="A0A8R1XY94"/>
<name>A0A8R1XY94_ONCVO</name>
<reference evidence="1" key="2">
    <citation type="submission" date="2022-06" db="UniProtKB">
        <authorList>
            <consortium name="EnsemblMetazoa"/>
        </authorList>
    </citation>
    <scope>IDENTIFICATION</scope>
</reference>
<evidence type="ECO:0000313" key="1">
    <source>
        <dbReference type="EnsemblMetazoa" id="OVOC4686.1"/>
    </source>
</evidence>
<protein>
    <submittedName>
        <fullName evidence="1">Uncharacterized protein</fullName>
    </submittedName>
</protein>
<accession>A0A8R1XY94</accession>